<dbReference type="PANTHER" id="PTHR43233:SF1">
    <property type="entry name" value="FAMILY N-ACETYLTRANSFERASE, PUTATIVE (AFU_ORTHOLOGUE AFUA_6G03350)-RELATED"/>
    <property type="match status" value="1"/>
</dbReference>
<evidence type="ECO:0000313" key="2">
    <source>
        <dbReference type="EMBL" id="MZP30012.1"/>
    </source>
</evidence>
<name>A0A845L0I6_9FIRM</name>
<dbReference type="EMBL" id="WXEY01000009">
    <property type="protein sequence ID" value="MZP30012.1"/>
    <property type="molecule type" value="Genomic_DNA"/>
</dbReference>
<dbReference type="Pfam" id="PF13508">
    <property type="entry name" value="Acetyltransf_7"/>
    <property type="match status" value="1"/>
</dbReference>
<protein>
    <submittedName>
        <fullName evidence="2">GNAT family N-acetyltransferase</fullName>
    </submittedName>
</protein>
<proteinExistence type="predicted"/>
<evidence type="ECO:0000259" key="1">
    <source>
        <dbReference type="PROSITE" id="PS51186"/>
    </source>
</evidence>
<comment type="caution">
    <text evidence="2">The sequence shown here is derived from an EMBL/GenBank/DDBJ whole genome shotgun (WGS) entry which is preliminary data.</text>
</comment>
<dbReference type="InterPro" id="IPR000182">
    <property type="entry name" value="GNAT_dom"/>
</dbReference>
<keyword evidence="3" id="KW-1185">Reference proteome</keyword>
<reference evidence="2 3" key="1">
    <citation type="submission" date="2020-01" db="EMBL/GenBank/DDBJ databases">
        <title>Whole-genome sequence of Heliobacterium undosum DSM 13378.</title>
        <authorList>
            <person name="Kyndt J.A."/>
            <person name="Meyer T.E."/>
        </authorList>
    </citation>
    <scope>NUCLEOTIDE SEQUENCE [LARGE SCALE GENOMIC DNA]</scope>
    <source>
        <strain evidence="2 3">DSM 13378</strain>
    </source>
</reference>
<dbReference type="OrthoDB" id="9775804at2"/>
<dbReference type="CDD" id="cd04301">
    <property type="entry name" value="NAT_SF"/>
    <property type="match status" value="1"/>
</dbReference>
<gene>
    <name evidence="2" type="ORF">GTO91_09875</name>
</gene>
<accession>A0A845L0I6</accession>
<dbReference type="Proteomes" id="UP000463470">
    <property type="component" value="Unassembled WGS sequence"/>
</dbReference>
<organism evidence="2 3">
    <name type="scientific">Heliomicrobium undosum</name>
    <dbReference type="NCBI Taxonomy" id="121734"/>
    <lineage>
        <taxon>Bacteria</taxon>
        <taxon>Bacillati</taxon>
        <taxon>Bacillota</taxon>
        <taxon>Clostridia</taxon>
        <taxon>Eubacteriales</taxon>
        <taxon>Heliobacteriaceae</taxon>
        <taxon>Heliomicrobium</taxon>
    </lineage>
</organism>
<dbReference type="SUPFAM" id="SSF55729">
    <property type="entry name" value="Acyl-CoA N-acyltransferases (Nat)"/>
    <property type="match status" value="1"/>
</dbReference>
<dbReference type="Gene3D" id="3.40.630.30">
    <property type="match status" value="1"/>
</dbReference>
<dbReference type="PANTHER" id="PTHR43233">
    <property type="entry name" value="FAMILY N-ACETYLTRANSFERASE, PUTATIVE (AFU_ORTHOLOGUE AFUA_6G03350)-RELATED"/>
    <property type="match status" value="1"/>
</dbReference>
<dbReference type="GO" id="GO:0016747">
    <property type="term" value="F:acyltransferase activity, transferring groups other than amino-acyl groups"/>
    <property type="evidence" value="ECO:0007669"/>
    <property type="project" value="InterPro"/>
</dbReference>
<sequence>MELKFEDYLISTDKTLLHHETIYQFLASSYWANKRSIEAINKSIETSLCFGVYHGNRQIGFARIVSDFATMYWLADVMIDEEYRGLGIGKKLIETILASEELKGLNGILGTLDAHRLYEQFGFVKNADRFMVRRPI</sequence>
<dbReference type="PROSITE" id="PS51186">
    <property type="entry name" value="GNAT"/>
    <property type="match status" value="1"/>
</dbReference>
<feature type="domain" description="N-acetyltransferase" evidence="1">
    <location>
        <begin position="8"/>
        <end position="136"/>
    </location>
</feature>
<evidence type="ECO:0000313" key="3">
    <source>
        <dbReference type="Proteomes" id="UP000463470"/>
    </source>
</evidence>
<keyword evidence="2" id="KW-0808">Transferase</keyword>
<dbReference type="InterPro" id="IPR016181">
    <property type="entry name" value="Acyl_CoA_acyltransferase"/>
</dbReference>
<dbReference type="InterPro" id="IPR053144">
    <property type="entry name" value="Acetyltransferase_Butenolide"/>
</dbReference>
<dbReference type="AlphaFoldDB" id="A0A845L0I6"/>
<dbReference type="RefSeq" id="WP_161258515.1">
    <property type="nucleotide sequence ID" value="NZ_WXEY01000009.1"/>
</dbReference>